<organism evidence="3 4">
    <name type="scientific">Cladonia borealis</name>
    <dbReference type="NCBI Taxonomy" id="184061"/>
    <lineage>
        <taxon>Eukaryota</taxon>
        <taxon>Fungi</taxon>
        <taxon>Dikarya</taxon>
        <taxon>Ascomycota</taxon>
        <taxon>Pezizomycotina</taxon>
        <taxon>Lecanoromycetes</taxon>
        <taxon>OSLEUM clade</taxon>
        <taxon>Lecanoromycetidae</taxon>
        <taxon>Lecanorales</taxon>
        <taxon>Lecanorineae</taxon>
        <taxon>Cladoniaceae</taxon>
        <taxon>Cladonia</taxon>
    </lineage>
</organism>
<accession>A0AA39QXI1</accession>
<protein>
    <recommendedName>
        <fullName evidence="2">Protein kinase domain-containing protein</fullName>
    </recommendedName>
</protein>
<dbReference type="GO" id="GO:0005524">
    <property type="term" value="F:ATP binding"/>
    <property type="evidence" value="ECO:0007669"/>
    <property type="project" value="InterPro"/>
</dbReference>
<dbReference type="Pfam" id="PF14479">
    <property type="entry name" value="HeLo"/>
    <property type="match status" value="1"/>
</dbReference>
<dbReference type="InterPro" id="IPR038305">
    <property type="entry name" value="HeLo_sf"/>
</dbReference>
<dbReference type="AlphaFoldDB" id="A0AA39QXI1"/>
<dbReference type="GO" id="GO:0004672">
    <property type="term" value="F:protein kinase activity"/>
    <property type="evidence" value="ECO:0007669"/>
    <property type="project" value="InterPro"/>
</dbReference>
<dbReference type="InterPro" id="IPR029498">
    <property type="entry name" value="HeLo_dom"/>
</dbReference>
<dbReference type="PANTHER" id="PTHR37542:SF1">
    <property type="entry name" value="PRION-INHIBITION AND PROPAGATION HELO DOMAIN-CONTAINING PROTEIN"/>
    <property type="match status" value="1"/>
</dbReference>
<dbReference type="Proteomes" id="UP001166286">
    <property type="component" value="Unassembled WGS sequence"/>
</dbReference>
<dbReference type="PROSITE" id="PS50011">
    <property type="entry name" value="PROTEIN_KINASE_DOM"/>
    <property type="match status" value="1"/>
</dbReference>
<keyword evidence="4" id="KW-1185">Reference proteome</keyword>
<dbReference type="InterPro" id="IPR011009">
    <property type="entry name" value="Kinase-like_dom_sf"/>
</dbReference>
<dbReference type="InterPro" id="IPR001245">
    <property type="entry name" value="Ser-Thr/Tyr_kinase_cat_dom"/>
</dbReference>
<evidence type="ECO:0000313" key="4">
    <source>
        <dbReference type="Proteomes" id="UP001166286"/>
    </source>
</evidence>
<dbReference type="PANTHER" id="PTHR37542">
    <property type="entry name" value="HELO DOMAIN-CONTAINING PROTEIN-RELATED"/>
    <property type="match status" value="1"/>
</dbReference>
<dbReference type="SUPFAM" id="SSF56112">
    <property type="entry name" value="Protein kinase-like (PK-like)"/>
    <property type="match status" value="1"/>
</dbReference>
<reference evidence="3" key="1">
    <citation type="submission" date="2023-03" db="EMBL/GenBank/DDBJ databases">
        <title>Complete genome of Cladonia borealis.</title>
        <authorList>
            <person name="Park H."/>
        </authorList>
    </citation>
    <scope>NUCLEOTIDE SEQUENCE</scope>
    <source>
        <strain evidence="3">ANT050790</strain>
    </source>
</reference>
<dbReference type="Gene3D" id="1.20.120.1020">
    <property type="entry name" value="Prion-inhibition and propagation, HeLo domain"/>
    <property type="match status" value="1"/>
</dbReference>
<feature type="region of interest" description="Disordered" evidence="1">
    <location>
        <begin position="257"/>
        <end position="277"/>
    </location>
</feature>
<gene>
    <name evidence="3" type="ORF">JMJ35_008158</name>
</gene>
<evidence type="ECO:0000256" key="1">
    <source>
        <dbReference type="SAM" id="MobiDB-lite"/>
    </source>
</evidence>
<comment type="caution">
    <text evidence="3">The sequence shown here is derived from an EMBL/GenBank/DDBJ whole genome shotgun (WGS) entry which is preliminary data.</text>
</comment>
<feature type="domain" description="Protein kinase" evidence="2">
    <location>
        <begin position="288"/>
        <end position="589"/>
    </location>
</feature>
<dbReference type="EMBL" id="JAFEKC020000018">
    <property type="protein sequence ID" value="KAK0509764.1"/>
    <property type="molecule type" value="Genomic_DNA"/>
</dbReference>
<dbReference type="Pfam" id="PF07714">
    <property type="entry name" value="PK_Tyr_Ser-Thr"/>
    <property type="match status" value="1"/>
</dbReference>
<evidence type="ECO:0000313" key="3">
    <source>
        <dbReference type="EMBL" id="KAK0509764.1"/>
    </source>
</evidence>
<dbReference type="InterPro" id="IPR000719">
    <property type="entry name" value="Prot_kinase_dom"/>
</dbReference>
<feature type="compositionally biased region" description="Polar residues" evidence="1">
    <location>
        <begin position="263"/>
        <end position="277"/>
    </location>
</feature>
<proteinExistence type="predicted"/>
<sequence length="589" mass="65596">MDPTSASGLAVGVVSLTFQVFAGCIKGFVLLSTAHNLGKDSSTLICMLNLQELRLTEWAKCAGLLSEEGRLNRRLNEIAVNTTLTELQNLLLDTEKLKTRYKLDLTSKIPEGQNQVNNNFPAVTESILSQAVPDQVRGDIMYRARLTQSRNSFPQRLWWASVDKARLEGLVAKIKSFIQELWYLLDAIRQDDMSQTLQVILSQLIGMSGKVDELTTLREALLMFTDPGLPTLNSPSKSLASAADIKTVSINPGAAIHGARPTDTASTDSHSHLTSWSRVPTRDTKLIKQYTPIKGNSDIGIATYQDRSVFIEWKILPHQFKSKIIERTTDLANVLSTPKHPDFCSLQCTGLARDNDGSKIAFIFDVPSLVTPQLPRSLRNLFGLNPSVTERVQLALQITQSVKYFHTAGWLHKNLRSENILFWPVDASISPLSRPVLVGFAFSRQDSPSQISEQPSSNPNRDIYRHPEAMGEPSISFSAAKDIYALGTILLEIGEWHSLKTLAKNVVDLNRQDISLDQLAKVRPFLLDEGPKGGLWMLKYRMGDIYARVTQMMLSGEVPETPEVWKGDGVTFRPNLLDIATSELRRCVI</sequence>
<name>A0AA39QXI1_9LECA</name>
<dbReference type="Gene3D" id="1.10.510.10">
    <property type="entry name" value="Transferase(Phosphotransferase) domain 1"/>
    <property type="match status" value="1"/>
</dbReference>
<evidence type="ECO:0000259" key="2">
    <source>
        <dbReference type="PROSITE" id="PS50011"/>
    </source>
</evidence>